<evidence type="ECO:0000313" key="10">
    <source>
        <dbReference type="Proteomes" id="UP000663845"/>
    </source>
</evidence>
<dbReference type="PANTHER" id="PTHR11227">
    <property type="entry name" value="WD-REPEAT PROTEIN INTERACTING WITH PHOSPHOINOSIDES WIPI -RELATED"/>
    <property type="match status" value="1"/>
</dbReference>
<dbReference type="AlphaFoldDB" id="A0A814N4T5"/>
<evidence type="ECO:0000256" key="3">
    <source>
        <dbReference type="ARBA" id="ARBA00025740"/>
    </source>
</evidence>
<evidence type="ECO:0000313" key="9">
    <source>
        <dbReference type="Proteomes" id="UP000663832"/>
    </source>
</evidence>
<comment type="caution">
    <text evidence="5">The sequence shown here is derived from an EMBL/GenBank/DDBJ whole genome shotgun (WGS) entry which is preliminary data.</text>
</comment>
<evidence type="ECO:0000256" key="1">
    <source>
        <dbReference type="ARBA" id="ARBA00022574"/>
    </source>
</evidence>
<gene>
    <name evidence="4" type="ORF">BJG266_LOCUS11834</name>
    <name evidence="5" type="ORF">JYZ213_LOCUS20708</name>
    <name evidence="8" type="ORF">OXD698_LOCUS10382</name>
    <name evidence="6" type="ORF">QVE165_LOCUS22308</name>
    <name evidence="7" type="ORF">QVE165_LOCUS22482</name>
</gene>
<evidence type="ECO:0000313" key="5">
    <source>
        <dbReference type="EMBL" id="CAF1088588.1"/>
    </source>
</evidence>
<organism evidence="5 10">
    <name type="scientific">Adineta steineri</name>
    <dbReference type="NCBI Taxonomy" id="433720"/>
    <lineage>
        <taxon>Eukaryota</taxon>
        <taxon>Metazoa</taxon>
        <taxon>Spiralia</taxon>
        <taxon>Gnathifera</taxon>
        <taxon>Rotifera</taxon>
        <taxon>Eurotatoria</taxon>
        <taxon>Bdelloidea</taxon>
        <taxon>Adinetida</taxon>
        <taxon>Adinetidae</taxon>
        <taxon>Adineta</taxon>
    </lineage>
</organism>
<dbReference type="Proteomes" id="UP000663832">
    <property type="component" value="Unassembled WGS sequence"/>
</dbReference>
<dbReference type="Proteomes" id="UP000663844">
    <property type="component" value="Unassembled WGS sequence"/>
</dbReference>
<keyword evidence="9" id="KW-1185">Reference proteome</keyword>
<dbReference type="Gene3D" id="2.130.10.10">
    <property type="entry name" value="YVTN repeat-like/Quinoprotein amine dehydrogenase"/>
    <property type="match status" value="1"/>
</dbReference>
<dbReference type="InterPro" id="IPR036322">
    <property type="entry name" value="WD40_repeat_dom_sf"/>
</dbReference>
<dbReference type="InterPro" id="IPR048720">
    <property type="entry name" value="PROPPIN"/>
</dbReference>
<dbReference type="EMBL" id="CAJNOI010000044">
    <property type="protein sequence ID" value="CAF0926509.1"/>
    <property type="molecule type" value="Genomic_DNA"/>
</dbReference>
<reference evidence="5" key="1">
    <citation type="submission" date="2021-02" db="EMBL/GenBank/DDBJ databases">
        <authorList>
            <person name="Nowell W R."/>
        </authorList>
    </citation>
    <scope>NUCLEOTIDE SEQUENCE</scope>
</reference>
<dbReference type="Proteomes" id="UP000663877">
    <property type="component" value="Unassembled WGS sequence"/>
</dbReference>
<dbReference type="EMBL" id="CAJNOM010000148">
    <property type="protein sequence ID" value="CAF1141076.1"/>
    <property type="molecule type" value="Genomic_DNA"/>
</dbReference>
<evidence type="ECO:0000313" key="8">
    <source>
        <dbReference type="EMBL" id="CAF3672965.1"/>
    </source>
</evidence>
<comment type="similarity">
    <text evidence="3">Belongs to the WD repeat PROPPIN family.</text>
</comment>
<evidence type="ECO:0000313" key="7">
    <source>
        <dbReference type="EMBL" id="CAF1141076.1"/>
    </source>
</evidence>
<sequence>MNGLENDMSYNPRIIQAHENELAAMALSFTGNLLATASKQGTLIRVFLTTGLCEKIVEFRRGSDRADIHSLAFSFDSGFLCLSSDKGTIHLYGIRDPKLNRRAALPHALNEAFGDLCNFKVDDECACICTFSDSNHVVAASLSGTYHKYIFTPDGKCHRNEYDLYLDGVDGCDF</sequence>
<keyword evidence="1" id="KW-0853">WD repeat</keyword>
<name>A0A814N4T5_9BILA</name>
<evidence type="ECO:0000256" key="2">
    <source>
        <dbReference type="ARBA" id="ARBA00022737"/>
    </source>
</evidence>
<proteinExistence type="inferred from homology"/>
<dbReference type="Pfam" id="PF21032">
    <property type="entry name" value="PROPPIN"/>
    <property type="match status" value="1"/>
</dbReference>
<dbReference type="SUPFAM" id="SSF50978">
    <property type="entry name" value="WD40 repeat-like"/>
    <property type="match status" value="1"/>
</dbReference>
<dbReference type="EMBL" id="CAJNOM010000146">
    <property type="protein sequence ID" value="CAF1137873.1"/>
    <property type="molecule type" value="Genomic_DNA"/>
</dbReference>
<keyword evidence="2" id="KW-0677">Repeat</keyword>
<dbReference type="InterPro" id="IPR015943">
    <property type="entry name" value="WD40/YVTN_repeat-like_dom_sf"/>
</dbReference>
<evidence type="ECO:0000313" key="6">
    <source>
        <dbReference type="EMBL" id="CAF1137873.1"/>
    </source>
</evidence>
<protein>
    <recommendedName>
        <fullName evidence="11">WD repeat domain phosphoinositide-interacting protein 4</fullName>
    </recommendedName>
</protein>
<dbReference type="Proteomes" id="UP000663845">
    <property type="component" value="Unassembled WGS sequence"/>
</dbReference>
<evidence type="ECO:0008006" key="11">
    <source>
        <dbReference type="Google" id="ProtNLM"/>
    </source>
</evidence>
<dbReference type="EMBL" id="CAJOAZ010000551">
    <property type="protein sequence ID" value="CAF3672965.1"/>
    <property type="molecule type" value="Genomic_DNA"/>
</dbReference>
<dbReference type="EMBL" id="CAJNOG010000220">
    <property type="protein sequence ID" value="CAF1088588.1"/>
    <property type="molecule type" value="Genomic_DNA"/>
</dbReference>
<evidence type="ECO:0000313" key="4">
    <source>
        <dbReference type="EMBL" id="CAF0926509.1"/>
    </source>
</evidence>
<accession>A0A814N4T5</accession>
<dbReference type="OrthoDB" id="1667587at2759"/>